<keyword evidence="3" id="KW-0997">Cell inner membrane</keyword>
<evidence type="ECO:0000259" key="13">
    <source>
        <dbReference type="PROSITE" id="PS50198"/>
    </source>
</evidence>
<evidence type="ECO:0000256" key="2">
    <source>
        <dbReference type="ARBA" id="ARBA00022475"/>
    </source>
</evidence>
<dbReference type="PROSITE" id="PS50198">
    <property type="entry name" value="PPIC_PPIASE_2"/>
    <property type="match status" value="1"/>
</dbReference>
<dbReference type="SUPFAM" id="SSF54534">
    <property type="entry name" value="FKBP-like"/>
    <property type="match status" value="1"/>
</dbReference>
<sequence length="656" mass="70988">MLQSLREKTSGWIASVIMGLLVIPFAFFGIEQYGTSSETFVARVEAPPTWWAGAPHVWPLTRLWDVEEITTEQFRKAFDDLRQSERQRLGDAFDSEQFESADNKRKVLDQVIDDRIMQMASTRNGVQVSDAAVRDVVQSFPDFQVDGKFNMTRYQTVLSKLQNPMTPAQFEESIRQDLRRNAMAGRIASSDFVTPSEKTRLANIMTEQRGVIAAIVPKLADTAPVTDAEIAAWYKTHVKQYSAPPKVTLEYVDADLANFAAPAIKEGDVRALYESRKSKYVGNDQRLVSHILIQLPADAKAAAISAAEAKAAQIAEQARAPGADFAALAKANSDDVGSKAAGGDLGWISRDGSNDAAFEAAAFAMQAGQVSAPVRTQYGWHVIEVRDVKAGTAKTYEDVKPELEAELKKQSGERALSSALGELTDEAYKNPANFAATAKRLGLNVQTAGPIAMGQGDAVITNPAVQRVLFSKNVAESIGAVSDPIKIGDNHNVLFRVLSRTPERQLPLTEVRDAIIADVRADRANKAALAKADKILAAIKAGQSLEAVAAANGAQLQNKGEIVRGEIPTPEVNRAMFAVPRPAAGKQSPGKATLPDGNVLVFAVTEAKPGDAERVPAEVRAQIMKQLGDAYGVSSAMNYVNALKKQFKIKVAEDRM</sequence>
<keyword evidence="11" id="KW-0413">Isomerase</keyword>
<dbReference type="Pfam" id="PF00639">
    <property type="entry name" value="Rotamase"/>
    <property type="match status" value="1"/>
</dbReference>
<dbReference type="RefSeq" id="WP_220380528.1">
    <property type="nucleotide sequence ID" value="NZ_CP080544.1"/>
</dbReference>
<keyword evidence="11" id="KW-0697">Rotamase</keyword>
<comment type="similarity">
    <text evidence="8">Belongs to the PpiD chaperone family.</text>
</comment>
<evidence type="ECO:0000256" key="10">
    <source>
        <dbReference type="ARBA" id="ARBA00042775"/>
    </source>
</evidence>
<proteinExistence type="inferred from homology"/>
<evidence type="ECO:0000256" key="7">
    <source>
        <dbReference type="ARBA" id="ARBA00023186"/>
    </source>
</evidence>
<evidence type="ECO:0000313" key="14">
    <source>
        <dbReference type="EMBL" id="QYR53721.1"/>
    </source>
</evidence>
<keyword evidence="15" id="KW-1185">Reference proteome</keyword>
<dbReference type="Pfam" id="PF13624">
    <property type="entry name" value="SurA_N_3"/>
    <property type="match status" value="2"/>
</dbReference>
<dbReference type="PANTHER" id="PTHR47529">
    <property type="entry name" value="PEPTIDYL-PROLYL CIS-TRANS ISOMERASE D"/>
    <property type="match status" value="1"/>
</dbReference>
<comment type="subcellular location">
    <subcellularLocation>
        <location evidence="1">Cell inner membrane</location>
        <topology evidence="1">Single-pass type II membrane protein</topology>
        <orientation evidence="1">Periplasmic side</orientation>
    </subcellularLocation>
</comment>
<keyword evidence="5 12" id="KW-1133">Transmembrane helix</keyword>
<evidence type="ECO:0000256" key="3">
    <source>
        <dbReference type="ARBA" id="ARBA00022519"/>
    </source>
</evidence>
<dbReference type="Gene3D" id="1.10.4030.10">
    <property type="entry name" value="Porin chaperone SurA, peptide-binding domain"/>
    <property type="match status" value="1"/>
</dbReference>
<protein>
    <recommendedName>
        <fullName evidence="9">Periplasmic chaperone PpiD</fullName>
    </recommendedName>
    <alternativeName>
        <fullName evidence="10">Periplasmic folding chaperone</fullName>
    </alternativeName>
</protein>
<evidence type="ECO:0000256" key="6">
    <source>
        <dbReference type="ARBA" id="ARBA00023136"/>
    </source>
</evidence>
<keyword evidence="7" id="KW-0143">Chaperone</keyword>
<dbReference type="Gene3D" id="3.10.50.40">
    <property type="match status" value="1"/>
</dbReference>
<evidence type="ECO:0000256" key="8">
    <source>
        <dbReference type="ARBA" id="ARBA00038408"/>
    </source>
</evidence>
<dbReference type="InterPro" id="IPR046357">
    <property type="entry name" value="PPIase_dom_sf"/>
</dbReference>
<dbReference type="PROSITE" id="PS01096">
    <property type="entry name" value="PPIC_PPIASE_1"/>
    <property type="match status" value="1"/>
</dbReference>
<keyword evidence="2" id="KW-1003">Cell membrane</keyword>
<dbReference type="Proteomes" id="UP000824755">
    <property type="component" value="Chromosome"/>
</dbReference>
<dbReference type="InterPro" id="IPR000297">
    <property type="entry name" value="PPIase_PpiC"/>
</dbReference>
<evidence type="ECO:0000256" key="4">
    <source>
        <dbReference type="ARBA" id="ARBA00022692"/>
    </source>
</evidence>
<evidence type="ECO:0000256" key="11">
    <source>
        <dbReference type="PROSITE-ProRule" id="PRU00278"/>
    </source>
</evidence>
<keyword evidence="4 12" id="KW-0812">Transmembrane</keyword>
<name>A0ABX8WSC3_9GAMM</name>
<gene>
    <name evidence="14" type="ORF">H8L67_04370</name>
</gene>
<evidence type="ECO:0000313" key="15">
    <source>
        <dbReference type="Proteomes" id="UP000824755"/>
    </source>
</evidence>
<evidence type="ECO:0000256" key="12">
    <source>
        <dbReference type="SAM" id="Phobius"/>
    </source>
</evidence>
<dbReference type="EMBL" id="CP080544">
    <property type="protein sequence ID" value="QYR53721.1"/>
    <property type="molecule type" value="Genomic_DNA"/>
</dbReference>
<dbReference type="PANTHER" id="PTHR47529:SF1">
    <property type="entry name" value="PERIPLASMIC CHAPERONE PPID"/>
    <property type="match status" value="1"/>
</dbReference>
<dbReference type="SUPFAM" id="SSF109998">
    <property type="entry name" value="Triger factor/SurA peptide-binding domain-like"/>
    <property type="match status" value="1"/>
</dbReference>
<evidence type="ECO:0000256" key="5">
    <source>
        <dbReference type="ARBA" id="ARBA00022989"/>
    </source>
</evidence>
<evidence type="ECO:0000256" key="1">
    <source>
        <dbReference type="ARBA" id="ARBA00004382"/>
    </source>
</evidence>
<evidence type="ECO:0000256" key="9">
    <source>
        <dbReference type="ARBA" id="ARBA00040743"/>
    </source>
</evidence>
<reference evidence="14 15" key="1">
    <citation type="submission" date="2021-08" db="EMBL/GenBank/DDBJ databases">
        <title>Lysobacter sp. strain CJ11 Genome sequencing and assembly.</title>
        <authorList>
            <person name="Kim I."/>
        </authorList>
    </citation>
    <scope>NUCLEOTIDE SEQUENCE [LARGE SCALE GENOMIC DNA]</scope>
    <source>
        <strain evidence="14 15">CJ11</strain>
    </source>
</reference>
<feature type="transmembrane region" description="Helical" evidence="12">
    <location>
        <begin position="12"/>
        <end position="30"/>
    </location>
</feature>
<feature type="domain" description="PpiC" evidence="13">
    <location>
        <begin position="283"/>
        <end position="387"/>
    </location>
</feature>
<organism evidence="14 15">
    <name type="scientific">Lysobacter soyae</name>
    <dbReference type="NCBI Taxonomy" id="2764185"/>
    <lineage>
        <taxon>Bacteria</taxon>
        <taxon>Pseudomonadati</taxon>
        <taxon>Pseudomonadota</taxon>
        <taxon>Gammaproteobacteria</taxon>
        <taxon>Lysobacterales</taxon>
        <taxon>Lysobacteraceae</taxon>
        <taxon>Lysobacter</taxon>
    </lineage>
</organism>
<dbReference type="InterPro" id="IPR027304">
    <property type="entry name" value="Trigger_fact/SurA_dom_sf"/>
</dbReference>
<dbReference type="InterPro" id="IPR023058">
    <property type="entry name" value="PPIase_PpiC_CS"/>
</dbReference>
<dbReference type="InterPro" id="IPR052029">
    <property type="entry name" value="PpiD_chaperone"/>
</dbReference>
<accession>A0ABX8WSC3</accession>
<keyword evidence="6 12" id="KW-0472">Membrane</keyword>